<dbReference type="Proteomes" id="UP000663888">
    <property type="component" value="Unassembled WGS sequence"/>
</dbReference>
<evidence type="ECO:0008006" key="3">
    <source>
        <dbReference type="Google" id="ProtNLM"/>
    </source>
</evidence>
<sequence>MSTPNQLPPTAIKKWQDAGASLIVASKDYLDLCLDLAHDSFSEAEKPTDIATRIDMAFDNISDQLLKIKSTLGRTRNRLVSPLHRLPEEVLSTIFMNVVFDLNHPGVPDSTLMEEDIHLIYRRLYRLLGVCSTWRDILVARGVFWSMIPMVISPSTKKQAPFELSMQRAGGAKLHLVAVAESPDISQDVVEILTKFGPRFRAITLSAGDQQVLIDSIDQLLQQGQVGTLTELSIRSIDAFNSPSWFPSGDSYILKVDDSRQTSFVRLLAALTTFHINGAHFYWPTISFSARLVELWIENITLGYDDAILPFLHALSSASQLRELKIITVDTFRRRDSISTPMDISPPVIFPTLQSLFIRDIFCNTLRSLLRAIAPGSYHLTFFLRETSLQNNLYYRDFDGEEFEQPDFGLADVDELCGALKRAPINTLMLSESSDPDRRLKSTNLQALMGAMPSLKTLTMHGWSFDKDVWNSLTRPQTDQTDQQTHSFPALENLYLSEATILSDEGFQDMVVSHPLRRVVVGATAAANHSDDTQWEPLSEDSSAVMWLRNHVPDFHLVGSRYCPPEFQPVRWRFAY</sequence>
<organism evidence="1 2">
    <name type="scientific">Rhizoctonia solani</name>
    <dbReference type="NCBI Taxonomy" id="456999"/>
    <lineage>
        <taxon>Eukaryota</taxon>
        <taxon>Fungi</taxon>
        <taxon>Dikarya</taxon>
        <taxon>Basidiomycota</taxon>
        <taxon>Agaricomycotina</taxon>
        <taxon>Agaricomycetes</taxon>
        <taxon>Cantharellales</taxon>
        <taxon>Ceratobasidiaceae</taxon>
        <taxon>Rhizoctonia</taxon>
    </lineage>
</organism>
<accession>A0A8H3C632</accession>
<evidence type="ECO:0000313" key="2">
    <source>
        <dbReference type="Proteomes" id="UP000663888"/>
    </source>
</evidence>
<protein>
    <recommendedName>
        <fullName evidence="3">F-box domain-containing protein</fullName>
    </recommendedName>
</protein>
<proteinExistence type="predicted"/>
<dbReference type="SUPFAM" id="SSF52047">
    <property type="entry name" value="RNI-like"/>
    <property type="match status" value="1"/>
</dbReference>
<dbReference type="Gene3D" id="3.80.10.10">
    <property type="entry name" value="Ribonuclease Inhibitor"/>
    <property type="match status" value="1"/>
</dbReference>
<dbReference type="InterPro" id="IPR032675">
    <property type="entry name" value="LRR_dom_sf"/>
</dbReference>
<comment type="caution">
    <text evidence="1">The sequence shown here is derived from an EMBL/GenBank/DDBJ whole genome shotgun (WGS) entry which is preliminary data.</text>
</comment>
<name>A0A8H3C632_9AGAM</name>
<evidence type="ECO:0000313" key="1">
    <source>
        <dbReference type="EMBL" id="CAE6474799.1"/>
    </source>
</evidence>
<dbReference type="EMBL" id="CAJMWX010001212">
    <property type="protein sequence ID" value="CAE6474799.1"/>
    <property type="molecule type" value="Genomic_DNA"/>
</dbReference>
<gene>
    <name evidence="1" type="ORF">RDB_LOCUS114489</name>
</gene>
<reference evidence="1" key="1">
    <citation type="submission" date="2021-01" db="EMBL/GenBank/DDBJ databases">
        <authorList>
            <person name="Kaushik A."/>
        </authorList>
    </citation>
    <scope>NUCLEOTIDE SEQUENCE</scope>
    <source>
        <strain evidence="1">AG4-R118</strain>
    </source>
</reference>
<dbReference type="AlphaFoldDB" id="A0A8H3C632"/>